<proteinExistence type="predicted"/>
<evidence type="ECO:0000313" key="2">
    <source>
        <dbReference type="Proteomes" id="UP000318017"/>
    </source>
</evidence>
<gene>
    <name evidence="1" type="ORF">Q31a_51400</name>
</gene>
<accession>A0A518GDT4</accession>
<protein>
    <submittedName>
        <fullName evidence="1">Uncharacterized protein</fullName>
    </submittedName>
</protein>
<dbReference type="AlphaFoldDB" id="A0A518GDT4"/>
<sequence length="51" mass="5729">MMTPKPPQTVDLENVRNAINEEIQANQGSPLIVSLLTRLLNRIEREAVEGE</sequence>
<name>A0A518GDT4_9BACT</name>
<keyword evidence="2" id="KW-1185">Reference proteome</keyword>
<evidence type="ECO:0000313" key="1">
    <source>
        <dbReference type="EMBL" id="QDV26761.1"/>
    </source>
</evidence>
<reference evidence="1 2" key="1">
    <citation type="submission" date="2019-02" db="EMBL/GenBank/DDBJ databases">
        <title>Deep-cultivation of Planctomycetes and their phenomic and genomic characterization uncovers novel biology.</title>
        <authorList>
            <person name="Wiegand S."/>
            <person name="Jogler M."/>
            <person name="Boedeker C."/>
            <person name="Pinto D."/>
            <person name="Vollmers J."/>
            <person name="Rivas-Marin E."/>
            <person name="Kohn T."/>
            <person name="Peeters S.H."/>
            <person name="Heuer A."/>
            <person name="Rast P."/>
            <person name="Oberbeckmann S."/>
            <person name="Bunk B."/>
            <person name="Jeske O."/>
            <person name="Meyerdierks A."/>
            <person name="Storesund J.E."/>
            <person name="Kallscheuer N."/>
            <person name="Luecker S."/>
            <person name="Lage O.M."/>
            <person name="Pohl T."/>
            <person name="Merkel B.J."/>
            <person name="Hornburger P."/>
            <person name="Mueller R.-W."/>
            <person name="Bruemmer F."/>
            <person name="Labrenz M."/>
            <person name="Spormann A.M."/>
            <person name="Op den Camp H."/>
            <person name="Overmann J."/>
            <person name="Amann R."/>
            <person name="Jetten M.S.M."/>
            <person name="Mascher T."/>
            <person name="Medema M.H."/>
            <person name="Devos D.P."/>
            <person name="Kaster A.-K."/>
            <person name="Ovreas L."/>
            <person name="Rohde M."/>
            <person name="Galperin M.Y."/>
            <person name="Jogler C."/>
        </authorList>
    </citation>
    <scope>NUCLEOTIDE SEQUENCE [LARGE SCALE GENOMIC DNA]</scope>
    <source>
        <strain evidence="1 2">Q31a</strain>
    </source>
</reference>
<dbReference type="EMBL" id="CP036298">
    <property type="protein sequence ID" value="QDV26761.1"/>
    <property type="molecule type" value="Genomic_DNA"/>
</dbReference>
<dbReference type="Proteomes" id="UP000318017">
    <property type="component" value="Chromosome"/>
</dbReference>
<organism evidence="1 2">
    <name type="scientific">Aureliella helgolandensis</name>
    <dbReference type="NCBI Taxonomy" id="2527968"/>
    <lineage>
        <taxon>Bacteria</taxon>
        <taxon>Pseudomonadati</taxon>
        <taxon>Planctomycetota</taxon>
        <taxon>Planctomycetia</taxon>
        <taxon>Pirellulales</taxon>
        <taxon>Pirellulaceae</taxon>
        <taxon>Aureliella</taxon>
    </lineage>
</organism>
<dbReference type="KEGG" id="ahel:Q31a_51400"/>